<proteinExistence type="predicted"/>
<dbReference type="EMBL" id="JAAGAB010000002">
    <property type="protein sequence ID" value="NDV01607.1"/>
    <property type="molecule type" value="Genomic_DNA"/>
</dbReference>
<feature type="region of interest" description="Disordered" evidence="1">
    <location>
        <begin position="217"/>
        <end position="241"/>
    </location>
</feature>
<accession>A0A6B2JSR5</accession>
<evidence type="ECO:0000313" key="3">
    <source>
        <dbReference type="Proteomes" id="UP000474757"/>
    </source>
</evidence>
<dbReference type="InterPro" id="IPR010430">
    <property type="entry name" value="DUF1028"/>
</dbReference>
<organism evidence="2 3">
    <name type="scientific">Pseudoroseicyclus tamaricis</name>
    <dbReference type="NCBI Taxonomy" id="2705421"/>
    <lineage>
        <taxon>Bacteria</taxon>
        <taxon>Pseudomonadati</taxon>
        <taxon>Pseudomonadota</taxon>
        <taxon>Alphaproteobacteria</taxon>
        <taxon>Rhodobacterales</taxon>
        <taxon>Paracoccaceae</taxon>
        <taxon>Pseudoroseicyclus</taxon>
    </lineage>
</organism>
<evidence type="ECO:0000313" key="2">
    <source>
        <dbReference type="EMBL" id="NDV01607.1"/>
    </source>
</evidence>
<dbReference type="PANTHER" id="PTHR39328">
    <property type="entry name" value="BLL2871 PROTEIN"/>
    <property type="match status" value="1"/>
</dbReference>
<gene>
    <name evidence="2" type="ORF">GZA08_11595</name>
</gene>
<name>A0A6B2JSR5_9RHOB</name>
<dbReference type="Gene3D" id="3.60.20.10">
    <property type="entry name" value="Glutamine Phosphoribosylpyrophosphate, subunit 1, domain 1"/>
    <property type="match status" value="1"/>
</dbReference>
<sequence>MTFSILAHDEKSGAFMGAAATGSLCVGGWVLRGDIDSGLVASQGTAPSTFWRDEALRRLNAGQGASEAVLDLTGADSGRGHRQLAAIDRQGSTGAFTGAASVEYAGHHAEPGLVVSGNMLAGAEVLDALLEVARTSVEDPAARMITALRAAEAAGSDVRGLRSAALLVLHPDFPPLDLRIDQAADPVGALATLLGEVRMPPYADWLDVVPVQRDRFRAPEEQPKVEPLEEPPVDPHHRAIR</sequence>
<reference evidence="2 3" key="1">
    <citation type="submission" date="2020-02" db="EMBL/GenBank/DDBJ databases">
        <title>Pseudoroseicyclus tamarix, sp. nov., isolated from offshore sediment of a Tamarix chinensis forest.</title>
        <authorList>
            <person name="Gai Y."/>
        </authorList>
    </citation>
    <scope>NUCLEOTIDE SEQUENCE [LARGE SCALE GENOMIC DNA]</scope>
    <source>
        <strain evidence="2 3">CLL3-39</strain>
    </source>
</reference>
<dbReference type="InterPro" id="IPR029055">
    <property type="entry name" value="Ntn_hydrolases_N"/>
</dbReference>
<dbReference type="SUPFAM" id="SSF56235">
    <property type="entry name" value="N-terminal nucleophile aminohydrolases (Ntn hydrolases)"/>
    <property type="match status" value="1"/>
</dbReference>
<comment type="caution">
    <text evidence="2">The sequence shown here is derived from an EMBL/GenBank/DDBJ whole genome shotgun (WGS) entry which is preliminary data.</text>
</comment>
<protein>
    <submittedName>
        <fullName evidence="2">DUF1028 domain-containing protein</fullName>
    </submittedName>
</protein>
<dbReference type="PANTHER" id="PTHR39328:SF1">
    <property type="entry name" value="BLL2871 PROTEIN"/>
    <property type="match status" value="1"/>
</dbReference>
<dbReference type="AlphaFoldDB" id="A0A6B2JSR5"/>
<dbReference type="Pfam" id="PF06267">
    <property type="entry name" value="DUF1028"/>
    <property type="match status" value="1"/>
</dbReference>
<dbReference type="Proteomes" id="UP000474757">
    <property type="component" value="Unassembled WGS sequence"/>
</dbReference>
<keyword evidence="3" id="KW-1185">Reference proteome</keyword>
<dbReference type="RefSeq" id="WP_163893689.1">
    <property type="nucleotide sequence ID" value="NZ_JAAFYS010000002.1"/>
</dbReference>
<evidence type="ECO:0000256" key="1">
    <source>
        <dbReference type="SAM" id="MobiDB-lite"/>
    </source>
</evidence>